<evidence type="ECO:0000259" key="2">
    <source>
        <dbReference type="Pfam" id="PF12874"/>
    </source>
</evidence>
<gene>
    <name evidence="3" type="ORF">F3Y22_tig00117048pilonHSYRG00800</name>
</gene>
<dbReference type="PANTHER" id="PTHR47487">
    <property type="entry name" value="OS06G0651300 PROTEIN-RELATED"/>
    <property type="match status" value="1"/>
</dbReference>
<feature type="region of interest" description="Disordered" evidence="1">
    <location>
        <begin position="118"/>
        <end position="139"/>
    </location>
</feature>
<evidence type="ECO:0000313" key="4">
    <source>
        <dbReference type="Proteomes" id="UP000436088"/>
    </source>
</evidence>
<dbReference type="InterPro" id="IPR013087">
    <property type="entry name" value="Znf_C2H2_type"/>
</dbReference>
<dbReference type="Pfam" id="PF12874">
    <property type="entry name" value="zf-met"/>
    <property type="match status" value="2"/>
</dbReference>
<evidence type="ECO:0000313" key="3">
    <source>
        <dbReference type="EMBL" id="KAE8654568.1"/>
    </source>
</evidence>
<proteinExistence type="predicted"/>
<dbReference type="PANTHER" id="PTHR47487:SF8">
    <property type="entry name" value="OS08G0270900 PROTEIN"/>
    <property type="match status" value="1"/>
</dbReference>
<dbReference type="Gene3D" id="3.30.160.60">
    <property type="entry name" value="Classic Zinc Finger"/>
    <property type="match status" value="1"/>
</dbReference>
<feature type="domain" description="C2H2-type" evidence="2">
    <location>
        <begin position="275"/>
        <end position="293"/>
    </location>
</feature>
<dbReference type="InterPro" id="IPR036236">
    <property type="entry name" value="Znf_C2H2_sf"/>
</dbReference>
<dbReference type="SUPFAM" id="SSF57667">
    <property type="entry name" value="beta-beta-alpha zinc fingers"/>
    <property type="match status" value="1"/>
</dbReference>
<comment type="caution">
    <text evidence="3">The sequence shown here is derived from an EMBL/GenBank/DDBJ whole genome shotgun (WGS) entry which is preliminary data.</text>
</comment>
<organism evidence="3 4">
    <name type="scientific">Hibiscus syriacus</name>
    <name type="common">Rose of Sharon</name>
    <dbReference type="NCBI Taxonomy" id="106335"/>
    <lineage>
        <taxon>Eukaryota</taxon>
        <taxon>Viridiplantae</taxon>
        <taxon>Streptophyta</taxon>
        <taxon>Embryophyta</taxon>
        <taxon>Tracheophyta</taxon>
        <taxon>Spermatophyta</taxon>
        <taxon>Magnoliopsida</taxon>
        <taxon>eudicotyledons</taxon>
        <taxon>Gunneridae</taxon>
        <taxon>Pentapetalae</taxon>
        <taxon>rosids</taxon>
        <taxon>malvids</taxon>
        <taxon>Malvales</taxon>
        <taxon>Malvaceae</taxon>
        <taxon>Malvoideae</taxon>
        <taxon>Hibiscus</taxon>
    </lineage>
</organism>
<feature type="compositionally biased region" description="Low complexity" evidence="1">
    <location>
        <begin position="120"/>
        <end position="136"/>
    </location>
</feature>
<accession>A0A6A2WAJ7</accession>
<reference evidence="3" key="1">
    <citation type="submission" date="2019-09" db="EMBL/GenBank/DDBJ databases">
        <title>Draft genome information of white flower Hibiscus syriacus.</title>
        <authorList>
            <person name="Kim Y.-M."/>
        </authorList>
    </citation>
    <scope>NUCLEOTIDE SEQUENCE [LARGE SCALE GENOMIC DNA]</scope>
    <source>
        <strain evidence="3">YM2019G1</strain>
    </source>
</reference>
<dbReference type="EMBL" id="VEPZ02001787">
    <property type="protein sequence ID" value="KAE8654568.1"/>
    <property type="molecule type" value="Genomic_DNA"/>
</dbReference>
<dbReference type="AlphaFoldDB" id="A0A6A2WAJ7"/>
<keyword evidence="4" id="KW-1185">Reference proteome</keyword>
<protein>
    <recommendedName>
        <fullName evidence="2">C2H2-type domain-containing protein</fullName>
    </recommendedName>
</protein>
<feature type="domain" description="C2H2-type" evidence="2">
    <location>
        <begin position="386"/>
        <end position="410"/>
    </location>
</feature>
<name>A0A6A2WAJ7_HIBSY</name>
<dbReference type="Proteomes" id="UP000436088">
    <property type="component" value="Unassembled WGS sequence"/>
</dbReference>
<evidence type="ECO:0000256" key="1">
    <source>
        <dbReference type="SAM" id="MobiDB-lite"/>
    </source>
</evidence>
<sequence length="442" mass="49970">MRILSCFSIASFAGGNSGSRRPPCSGGDGHRQPPLTVVRICKPTPNKAPITLKPISKPFYPKKLPIYLDLSDNRRILPRFLQGLWRRLSSTRGRMAFIATTMLLFGPVKEWKSRAVDYQPSSSAPSSSSSFNPSLSGQILRPHPEVRRELMAEREMAVQQRFRETGLSYEKSLTMRLDPRLPFVPHLHSLNRWRAFNLFPPALLPPPVVLPPPLTENLDYQVKDASEDKKNELIILPKPDPNRFLGAKWKTPPPAGTCELHQLLISSKVKQNDEWCCTICQISVSSEKTLAEHVGERGGAERYTEEKPADSLEMKCASTARDDMEKTPEVSNEKIKNEEDEQLIKTEGKAKWFPQKKSADFLEKHTPTAMDEMKKTRFSKKRKFKFWCEICSVGTHSGVVMKTHKTGKRHTRRLLEVGKRNIASLVTAITDTVTEPGRSNDA</sequence>